<dbReference type="Gene3D" id="3.50.50.60">
    <property type="entry name" value="FAD/NAD(P)-binding domain"/>
    <property type="match status" value="1"/>
</dbReference>
<evidence type="ECO:0000256" key="4">
    <source>
        <dbReference type="ARBA" id="ARBA00022827"/>
    </source>
</evidence>
<dbReference type="PANTHER" id="PTHR11552:SF147">
    <property type="entry name" value="CHOLINE DEHYDROGENASE, MITOCHONDRIAL"/>
    <property type="match status" value="1"/>
</dbReference>
<dbReference type="Pfam" id="PF00732">
    <property type="entry name" value="GMC_oxred_N"/>
    <property type="match status" value="1"/>
</dbReference>
<reference evidence="9 10" key="1">
    <citation type="submission" date="2019-04" db="EMBL/GenBank/DDBJ databases">
        <title>Draft genome sequence of Youngimonas vesicularis.</title>
        <authorList>
            <person name="Hameed A."/>
        </authorList>
    </citation>
    <scope>NUCLEOTIDE SEQUENCE [LARGE SCALE GENOMIC DNA]</scope>
    <source>
        <strain evidence="9 10">CC-AMW-E</strain>
    </source>
</reference>
<dbReference type="SUPFAM" id="SSF51905">
    <property type="entry name" value="FAD/NAD(P)-binding domain"/>
    <property type="match status" value="1"/>
</dbReference>
<sequence length="534" mass="57596">MAYDYVIVGGGSAGAVMAARLSEDASVSVCLLEAGGGGRDLMIRAPALVAGMVSGRPKINNWAFQTVPQAGLNGRRGYQPRGRALGGSSAINAMLYIRGHRKDYDEWADLGCDGWDWDSVFPFFRKAERNMRGADAWHGGDGPLQVADQSAPRAISEAFVEAAGQMQIRRNADFNGERQEGAGFYQVTQFFDGEKRGERCSSAAAYLFPAMGRANLTVLTGAQVHRVVLDQGRAVAVELRHAGAVKRIDARQEVILSAGALKTPQLLMLSGIGPEDELSAHGIEPVHALPGVGQNLQDHLDYVISYHSKRDDVLGLNPSGLAALTRAGLQWRTTGQGMFATPYAEGAAFLRSEPGLDRPDIQLHFVIGIVDQHMRKLHFKYGYSCHVCALRPWSRGRVGLHSAAPEAAPLIDPAFLSDPRDLPLLMRAARQMEGILDAPALAPWRGKRLYPHDGGDAALEADIRARADTIYHPVGTCRMGTDAMAVTDTQGRVHGVQGLRVVDASLMPRLIGGNTNAPTIMMAEKIAHTMRAPT</sequence>
<evidence type="ECO:0000259" key="7">
    <source>
        <dbReference type="PROSITE" id="PS00623"/>
    </source>
</evidence>
<keyword evidence="4 5" id="KW-0274">FAD</keyword>
<dbReference type="InterPro" id="IPR036188">
    <property type="entry name" value="FAD/NAD-bd_sf"/>
</dbReference>
<keyword evidence="3 6" id="KW-0285">Flavoprotein</keyword>
<dbReference type="InterPro" id="IPR007867">
    <property type="entry name" value="GMC_OxRtase_C"/>
</dbReference>
<organism evidence="9 10">
    <name type="scientific">Thalassobius vesicularis</name>
    <dbReference type="NCBI Taxonomy" id="1294297"/>
    <lineage>
        <taxon>Bacteria</taxon>
        <taxon>Pseudomonadati</taxon>
        <taxon>Pseudomonadota</taxon>
        <taxon>Alphaproteobacteria</taxon>
        <taxon>Rhodobacterales</taxon>
        <taxon>Roseobacteraceae</taxon>
        <taxon>Thalassovita</taxon>
    </lineage>
</organism>
<comment type="cofactor">
    <cofactor evidence="1 5">
        <name>FAD</name>
        <dbReference type="ChEBI" id="CHEBI:57692"/>
    </cofactor>
</comment>
<evidence type="ECO:0000256" key="1">
    <source>
        <dbReference type="ARBA" id="ARBA00001974"/>
    </source>
</evidence>
<evidence type="ECO:0000259" key="8">
    <source>
        <dbReference type="PROSITE" id="PS00624"/>
    </source>
</evidence>
<dbReference type="AlphaFoldDB" id="A0A4V3UZF1"/>
<name>A0A4V3UZF1_9RHOB</name>
<feature type="binding site" evidence="5">
    <location>
        <position position="224"/>
    </location>
    <ligand>
        <name>FAD</name>
        <dbReference type="ChEBI" id="CHEBI:57692"/>
    </ligand>
</feature>
<protein>
    <submittedName>
        <fullName evidence="9">Glucose-methanol-choline oxidoreductase</fullName>
    </submittedName>
</protein>
<dbReference type="Proteomes" id="UP000306113">
    <property type="component" value="Unassembled WGS sequence"/>
</dbReference>
<dbReference type="GO" id="GO:0016020">
    <property type="term" value="C:membrane"/>
    <property type="evidence" value="ECO:0007669"/>
    <property type="project" value="TreeGrafter"/>
</dbReference>
<dbReference type="InterPro" id="IPR000172">
    <property type="entry name" value="GMC_OxRdtase_N"/>
</dbReference>
<evidence type="ECO:0000256" key="6">
    <source>
        <dbReference type="RuleBase" id="RU003968"/>
    </source>
</evidence>
<keyword evidence="10" id="KW-1185">Reference proteome</keyword>
<dbReference type="OrthoDB" id="9785276at2"/>
<evidence type="ECO:0000256" key="5">
    <source>
        <dbReference type="PIRSR" id="PIRSR000137-2"/>
    </source>
</evidence>
<accession>A0A4V3UZF1</accession>
<feature type="domain" description="Glucose-methanol-choline oxidoreductase N-terminal" evidence="7">
    <location>
        <begin position="82"/>
        <end position="105"/>
    </location>
</feature>
<dbReference type="EMBL" id="SSMD01000001">
    <property type="protein sequence ID" value="THD76515.1"/>
    <property type="molecule type" value="Genomic_DNA"/>
</dbReference>
<comment type="caution">
    <text evidence="9">The sequence shown here is derived from an EMBL/GenBank/DDBJ whole genome shotgun (WGS) entry which is preliminary data.</text>
</comment>
<dbReference type="PIRSF" id="PIRSF000137">
    <property type="entry name" value="Alcohol_oxidase"/>
    <property type="match status" value="1"/>
</dbReference>
<evidence type="ECO:0000313" key="9">
    <source>
        <dbReference type="EMBL" id="THD76515.1"/>
    </source>
</evidence>
<gene>
    <name evidence="9" type="ORF">E7681_01345</name>
</gene>
<comment type="similarity">
    <text evidence="2 6">Belongs to the GMC oxidoreductase family.</text>
</comment>
<evidence type="ECO:0000256" key="3">
    <source>
        <dbReference type="ARBA" id="ARBA00022630"/>
    </source>
</evidence>
<dbReference type="PROSITE" id="PS00623">
    <property type="entry name" value="GMC_OXRED_1"/>
    <property type="match status" value="1"/>
</dbReference>
<dbReference type="Gene3D" id="3.30.560.10">
    <property type="entry name" value="Glucose Oxidase, domain 3"/>
    <property type="match status" value="1"/>
</dbReference>
<dbReference type="GO" id="GO:0008812">
    <property type="term" value="F:choline dehydrogenase activity"/>
    <property type="evidence" value="ECO:0007669"/>
    <property type="project" value="TreeGrafter"/>
</dbReference>
<dbReference type="PANTHER" id="PTHR11552">
    <property type="entry name" value="GLUCOSE-METHANOL-CHOLINE GMC OXIDOREDUCTASE"/>
    <property type="match status" value="1"/>
</dbReference>
<dbReference type="RefSeq" id="WP_136337458.1">
    <property type="nucleotide sequence ID" value="NZ_SSMD01000001.1"/>
</dbReference>
<dbReference type="Pfam" id="PF05199">
    <property type="entry name" value="GMC_oxred_C"/>
    <property type="match status" value="1"/>
</dbReference>
<evidence type="ECO:0000313" key="10">
    <source>
        <dbReference type="Proteomes" id="UP000306113"/>
    </source>
</evidence>
<dbReference type="GO" id="GO:0050660">
    <property type="term" value="F:flavin adenine dinucleotide binding"/>
    <property type="evidence" value="ECO:0007669"/>
    <property type="project" value="InterPro"/>
</dbReference>
<feature type="domain" description="Glucose-methanol-choline oxidoreductase N-terminal" evidence="8">
    <location>
        <begin position="259"/>
        <end position="273"/>
    </location>
</feature>
<dbReference type="PROSITE" id="PS00624">
    <property type="entry name" value="GMC_OXRED_2"/>
    <property type="match status" value="1"/>
</dbReference>
<dbReference type="SUPFAM" id="SSF54373">
    <property type="entry name" value="FAD-linked reductases, C-terminal domain"/>
    <property type="match status" value="1"/>
</dbReference>
<evidence type="ECO:0000256" key="2">
    <source>
        <dbReference type="ARBA" id="ARBA00010790"/>
    </source>
</evidence>
<proteinExistence type="inferred from homology"/>
<dbReference type="GO" id="GO:0019285">
    <property type="term" value="P:glycine betaine biosynthetic process from choline"/>
    <property type="evidence" value="ECO:0007669"/>
    <property type="project" value="TreeGrafter"/>
</dbReference>
<dbReference type="InterPro" id="IPR012132">
    <property type="entry name" value="GMC_OxRdtase"/>
</dbReference>